<dbReference type="GO" id="GO:0015276">
    <property type="term" value="F:ligand-gated monoatomic ion channel activity"/>
    <property type="evidence" value="ECO:0007669"/>
    <property type="project" value="InterPro"/>
</dbReference>
<dbReference type="SMART" id="SM00079">
    <property type="entry name" value="PBPe"/>
    <property type="match status" value="1"/>
</dbReference>
<feature type="region of interest" description="Disordered" evidence="11">
    <location>
        <begin position="325"/>
        <end position="345"/>
    </location>
</feature>
<keyword evidence="7" id="KW-0675">Receptor</keyword>
<evidence type="ECO:0000256" key="12">
    <source>
        <dbReference type="SAM" id="Phobius"/>
    </source>
</evidence>
<feature type="domain" description="Ionotropic glutamate receptor C-terminal" evidence="13">
    <location>
        <begin position="18"/>
        <end position="218"/>
    </location>
</feature>
<keyword evidence="8" id="KW-0325">Glycoprotein</keyword>
<dbReference type="Pfam" id="PF00060">
    <property type="entry name" value="Lig_chan"/>
    <property type="match status" value="1"/>
</dbReference>
<dbReference type="SUPFAM" id="SSF53850">
    <property type="entry name" value="Periplasmic binding protein-like II"/>
    <property type="match status" value="1"/>
</dbReference>
<evidence type="ECO:0000256" key="7">
    <source>
        <dbReference type="ARBA" id="ARBA00023170"/>
    </source>
</evidence>
<feature type="compositionally biased region" description="Low complexity" evidence="11">
    <location>
        <begin position="290"/>
        <end position="300"/>
    </location>
</feature>
<keyword evidence="9" id="KW-1071">Ligand-gated ion channel</keyword>
<feature type="region of interest" description="Disordered" evidence="11">
    <location>
        <begin position="1"/>
        <end position="22"/>
    </location>
</feature>
<evidence type="ECO:0000259" key="13">
    <source>
        <dbReference type="SMART" id="SM00079"/>
    </source>
</evidence>
<gene>
    <name evidence="14" type="ORF">CDL12_19764</name>
</gene>
<dbReference type="InterPro" id="IPR001320">
    <property type="entry name" value="Iontro_rcpt_C"/>
</dbReference>
<comment type="subcellular location">
    <subcellularLocation>
        <location evidence="1">Membrane</location>
        <topology evidence="1">Multi-pass membrane protein</topology>
    </subcellularLocation>
</comment>
<feature type="compositionally biased region" description="Polar residues" evidence="11">
    <location>
        <begin position="325"/>
        <end position="335"/>
    </location>
</feature>
<organism evidence="14 15">
    <name type="scientific">Handroanthus impetiginosus</name>
    <dbReference type="NCBI Taxonomy" id="429701"/>
    <lineage>
        <taxon>Eukaryota</taxon>
        <taxon>Viridiplantae</taxon>
        <taxon>Streptophyta</taxon>
        <taxon>Embryophyta</taxon>
        <taxon>Tracheophyta</taxon>
        <taxon>Spermatophyta</taxon>
        <taxon>Magnoliopsida</taxon>
        <taxon>eudicotyledons</taxon>
        <taxon>Gunneridae</taxon>
        <taxon>Pentapetalae</taxon>
        <taxon>asterids</taxon>
        <taxon>lamiids</taxon>
        <taxon>Lamiales</taxon>
        <taxon>Bignoniaceae</taxon>
        <taxon>Crescentiina</taxon>
        <taxon>Tabebuia alliance</taxon>
        <taxon>Handroanthus</taxon>
    </lineage>
</organism>
<evidence type="ECO:0000313" key="14">
    <source>
        <dbReference type="EMBL" id="PIN07669.1"/>
    </source>
</evidence>
<dbReference type="EMBL" id="NKXS01004035">
    <property type="protein sequence ID" value="PIN07669.1"/>
    <property type="molecule type" value="Genomic_DNA"/>
</dbReference>
<evidence type="ECO:0000256" key="2">
    <source>
        <dbReference type="ARBA" id="ARBA00022448"/>
    </source>
</evidence>
<name>A0A2G9GQX2_9LAMI</name>
<sequence>MDPDNRSSSEYSSKRRTLYDQGSMKNPSPKFFCLHLLVFMSFCVSEQRVQRATSQANWIEILVLFLNTCLCTYYTANLTSMLTVQQLQPTITSMHDLIKNGEYVGYQEGSFVSGFLNNTKFDSSKTIGYSSFKQYDEALSKGSRNGGVAAVVEVLPFIRLFLTKYCHKYTRVAPTYSTAGFGFAFQKGSPLVPDVSKAILNMAEGEKIERIKRQWFGEEEGCPDSHGTKSLTLDSFRGLFLIAGLSSSSALVIFLSKFFYQNRAILASDASIKQRLSALAKVFDEERDTSSSAAAAADESTTPEEITDSAQSPISISYQNEGMFSQDEGFSTTEPGTPVHHATEC</sequence>
<dbReference type="OrthoDB" id="5984008at2759"/>
<proteinExistence type="predicted"/>
<evidence type="ECO:0000256" key="10">
    <source>
        <dbReference type="ARBA" id="ARBA00023303"/>
    </source>
</evidence>
<evidence type="ECO:0000256" key="4">
    <source>
        <dbReference type="ARBA" id="ARBA00022989"/>
    </source>
</evidence>
<evidence type="ECO:0000256" key="11">
    <source>
        <dbReference type="SAM" id="MobiDB-lite"/>
    </source>
</evidence>
<keyword evidence="15" id="KW-1185">Reference proteome</keyword>
<feature type="region of interest" description="Disordered" evidence="11">
    <location>
        <begin position="290"/>
        <end position="313"/>
    </location>
</feature>
<dbReference type="Gene3D" id="1.10.287.70">
    <property type="match status" value="1"/>
</dbReference>
<dbReference type="STRING" id="429701.A0A2G9GQX2"/>
<evidence type="ECO:0000256" key="8">
    <source>
        <dbReference type="ARBA" id="ARBA00023180"/>
    </source>
</evidence>
<keyword evidence="6 12" id="KW-0472">Membrane</keyword>
<reference evidence="15" key="1">
    <citation type="journal article" date="2018" name="Gigascience">
        <title>Genome assembly of the Pink Ipe (Handroanthus impetiginosus, Bignoniaceae), a highly valued, ecologically keystone Neotropical timber forest tree.</title>
        <authorList>
            <person name="Silva-Junior O.B."/>
            <person name="Grattapaglia D."/>
            <person name="Novaes E."/>
            <person name="Collevatti R.G."/>
        </authorList>
    </citation>
    <scope>NUCLEOTIDE SEQUENCE [LARGE SCALE GENOMIC DNA]</scope>
    <source>
        <strain evidence="15">cv. UFG-1</strain>
    </source>
</reference>
<dbReference type="Gene3D" id="3.40.190.10">
    <property type="entry name" value="Periplasmic binding protein-like II"/>
    <property type="match status" value="1"/>
</dbReference>
<evidence type="ECO:0000256" key="1">
    <source>
        <dbReference type="ARBA" id="ARBA00004141"/>
    </source>
</evidence>
<dbReference type="GO" id="GO:0016020">
    <property type="term" value="C:membrane"/>
    <property type="evidence" value="ECO:0007669"/>
    <property type="project" value="UniProtKB-SubCell"/>
</dbReference>
<keyword evidence="3 12" id="KW-0812">Transmembrane</keyword>
<evidence type="ECO:0000256" key="5">
    <source>
        <dbReference type="ARBA" id="ARBA00023065"/>
    </source>
</evidence>
<dbReference type="Proteomes" id="UP000231279">
    <property type="component" value="Unassembled WGS sequence"/>
</dbReference>
<feature type="transmembrane region" description="Helical" evidence="12">
    <location>
        <begin position="239"/>
        <end position="260"/>
    </location>
</feature>
<keyword evidence="4 12" id="KW-1133">Transmembrane helix</keyword>
<dbReference type="AlphaFoldDB" id="A0A2G9GQX2"/>
<keyword evidence="2" id="KW-0813">Transport</keyword>
<protein>
    <recommendedName>
        <fullName evidence="13">Ionotropic glutamate receptor C-terminal domain-containing protein</fullName>
    </recommendedName>
</protein>
<keyword evidence="10" id="KW-0407">Ion channel</keyword>
<evidence type="ECO:0000256" key="9">
    <source>
        <dbReference type="ARBA" id="ARBA00023286"/>
    </source>
</evidence>
<keyword evidence="5" id="KW-0406">Ion transport</keyword>
<dbReference type="PANTHER" id="PTHR18966">
    <property type="entry name" value="IONOTROPIC GLUTAMATE RECEPTOR"/>
    <property type="match status" value="1"/>
</dbReference>
<accession>A0A2G9GQX2</accession>
<evidence type="ECO:0000256" key="3">
    <source>
        <dbReference type="ARBA" id="ARBA00022692"/>
    </source>
</evidence>
<evidence type="ECO:0000313" key="15">
    <source>
        <dbReference type="Proteomes" id="UP000231279"/>
    </source>
</evidence>
<evidence type="ECO:0000256" key="6">
    <source>
        <dbReference type="ARBA" id="ARBA00023136"/>
    </source>
</evidence>
<dbReference type="InterPro" id="IPR015683">
    <property type="entry name" value="Ionotropic_Glu_rcpt"/>
</dbReference>
<comment type="caution">
    <text evidence="14">The sequence shown here is derived from an EMBL/GenBank/DDBJ whole genome shotgun (WGS) entry which is preliminary data.</text>
</comment>